<reference evidence="2" key="1">
    <citation type="submission" date="2017-02" db="EMBL/GenBank/DDBJ databases">
        <authorList>
            <person name="Varghese N."/>
            <person name="Submissions S."/>
        </authorList>
    </citation>
    <scope>NUCLEOTIDE SEQUENCE [LARGE SCALE GENOMIC DNA]</scope>
    <source>
        <strain evidence="2">DSM 22385</strain>
    </source>
</reference>
<evidence type="ECO:0000313" key="2">
    <source>
        <dbReference type="Proteomes" id="UP000189981"/>
    </source>
</evidence>
<proteinExistence type="predicted"/>
<sequence length="170" mass="19284">MIVLLFQLLLNYSLLTGSATSLIPLHPLHVSTLEITQNSGSKTTEVVCKIFTDDFEAALAKQYQVKIDLSAPARHASMKDLVKKYILANLQIKSSARISELNYLGFEKEKEFVYVYLESEMVSPPKTIDVQVSFLHNLYKDQINIIHVTIDGKRKSTKLDFPKKTATFNF</sequence>
<dbReference type="Proteomes" id="UP000189981">
    <property type="component" value="Unassembled WGS sequence"/>
</dbReference>
<accession>A0A1T5A5H9</accession>
<dbReference type="OrthoDB" id="5735516at2"/>
<dbReference type="STRING" id="572036.SAMN05661099_0343"/>
<dbReference type="AlphaFoldDB" id="A0A1T5A5H9"/>
<dbReference type="EMBL" id="FUYR01000001">
    <property type="protein sequence ID" value="SKB30165.1"/>
    <property type="molecule type" value="Genomic_DNA"/>
</dbReference>
<protein>
    <submittedName>
        <fullName evidence="1">DNA phosphorothioation-dependent restriction protein DptG</fullName>
    </submittedName>
</protein>
<evidence type="ECO:0000313" key="1">
    <source>
        <dbReference type="EMBL" id="SKB30165.1"/>
    </source>
</evidence>
<dbReference type="InterPro" id="IPR046525">
    <property type="entry name" value="DUF6702"/>
</dbReference>
<dbReference type="Pfam" id="PF20420">
    <property type="entry name" value="DUF6702"/>
    <property type="match status" value="1"/>
</dbReference>
<name>A0A1T5A5H9_9SPHI</name>
<dbReference type="RefSeq" id="WP_079700837.1">
    <property type="nucleotide sequence ID" value="NZ_FUYR01000001.1"/>
</dbReference>
<keyword evidence="2" id="KW-1185">Reference proteome</keyword>
<gene>
    <name evidence="1" type="ORF">SAMN05661099_0343</name>
</gene>
<organism evidence="1 2">
    <name type="scientific">Daejeonella lutea</name>
    <dbReference type="NCBI Taxonomy" id="572036"/>
    <lineage>
        <taxon>Bacteria</taxon>
        <taxon>Pseudomonadati</taxon>
        <taxon>Bacteroidota</taxon>
        <taxon>Sphingobacteriia</taxon>
        <taxon>Sphingobacteriales</taxon>
        <taxon>Sphingobacteriaceae</taxon>
        <taxon>Daejeonella</taxon>
    </lineage>
</organism>